<dbReference type="PANTHER" id="PTHR47955">
    <property type="entry name" value="CYTOCHROME P450 FAMILY 71 PROTEIN"/>
    <property type="match status" value="1"/>
</dbReference>
<feature type="region of interest" description="Disordered" evidence="13">
    <location>
        <begin position="1"/>
        <end position="44"/>
    </location>
</feature>
<evidence type="ECO:0000256" key="3">
    <source>
        <dbReference type="ARBA" id="ARBA00010617"/>
    </source>
</evidence>
<dbReference type="Gene3D" id="1.10.630.10">
    <property type="entry name" value="Cytochrome P450"/>
    <property type="match status" value="1"/>
</dbReference>
<comment type="caution">
    <text evidence="14">The sequence shown here is derived from an EMBL/GenBank/DDBJ whole genome shotgun (WGS) entry which is preliminary data.</text>
</comment>
<gene>
    <name evidence="14" type="ORF">DH2020_004959</name>
</gene>
<dbReference type="InterPro" id="IPR001128">
    <property type="entry name" value="Cyt_P450"/>
</dbReference>
<protein>
    <recommendedName>
        <fullName evidence="16">Cytochrome P450</fullName>
    </recommendedName>
</protein>
<keyword evidence="9 12" id="KW-0408">Iron</keyword>
<name>A0ABR0XR64_REHGL</name>
<comment type="cofactor">
    <cofactor evidence="1">
        <name>heme</name>
        <dbReference type="ChEBI" id="CHEBI:30413"/>
    </cofactor>
</comment>
<dbReference type="PROSITE" id="PS00086">
    <property type="entry name" value="CYTOCHROME_P450"/>
    <property type="match status" value="1"/>
</dbReference>
<keyword evidence="5" id="KW-0812">Transmembrane</keyword>
<dbReference type="SUPFAM" id="SSF48264">
    <property type="entry name" value="Cytochrome P450"/>
    <property type="match status" value="1"/>
</dbReference>
<dbReference type="PRINTS" id="PR00463">
    <property type="entry name" value="EP450I"/>
</dbReference>
<evidence type="ECO:0000313" key="14">
    <source>
        <dbReference type="EMBL" id="KAK6161578.1"/>
    </source>
</evidence>
<evidence type="ECO:0000256" key="10">
    <source>
        <dbReference type="ARBA" id="ARBA00023033"/>
    </source>
</evidence>
<keyword evidence="4 12" id="KW-0349">Heme</keyword>
<evidence type="ECO:0000256" key="6">
    <source>
        <dbReference type="ARBA" id="ARBA00022723"/>
    </source>
</evidence>
<evidence type="ECO:0000256" key="8">
    <source>
        <dbReference type="ARBA" id="ARBA00023002"/>
    </source>
</evidence>
<keyword evidence="6 12" id="KW-0479">Metal-binding</keyword>
<dbReference type="InterPro" id="IPR002401">
    <property type="entry name" value="Cyt_P450_E_grp-I"/>
</dbReference>
<dbReference type="PRINTS" id="PR00385">
    <property type="entry name" value="P450"/>
</dbReference>
<evidence type="ECO:0000256" key="12">
    <source>
        <dbReference type="RuleBase" id="RU000461"/>
    </source>
</evidence>
<proteinExistence type="inferred from homology"/>
<dbReference type="InterPro" id="IPR036396">
    <property type="entry name" value="Cyt_P450_sf"/>
</dbReference>
<organism evidence="14 15">
    <name type="scientific">Rehmannia glutinosa</name>
    <name type="common">Chinese foxglove</name>
    <dbReference type="NCBI Taxonomy" id="99300"/>
    <lineage>
        <taxon>Eukaryota</taxon>
        <taxon>Viridiplantae</taxon>
        <taxon>Streptophyta</taxon>
        <taxon>Embryophyta</taxon>
        <taxon>Tracheophyta</taxon>
        <taxon>Spermatophyta</taxon>
        <taxon>Magnoliopsida</taxon>
        <taxon>eudicotyledons</taxon>
        <taxon>Gunneridae</taxon>
        <taxon>Pentapetalae</taxon>
        <taxon>asterids</taxon>
        <taxon>lamiids</taxon>
        <taxon>Lamiales</taxon>
        <taxon>Orobanchaceae</taxon>
        <taxon>Rehmannieae</taxon>
        <taxon>Rehmannia</taxon>
    </lineage>
</organism>
<comment type="similarity">
    <text evidence="3 12">Belongs to the cytochrome P450 family.</text>
</comment>
<evidence type="ECO:0000256" key="2">
    <source>
        <dbReference type="ARBA" id="ARBA00004167"/>
    </source>
</evidence>
<evidence type="ECO:0000256" key="1">
    <source>
        <dbReference type="ARBA" id="ARBA00001971"/>
    </source>
</evidence>
<keyword evidence="15" id="KW-1185">Reference proteome</keyword>
<accession>A0ABR0XR64</accession>
<keyword evidence="8 12" id="KW-0560">Oxidoreductase</keyword>
<reference evidence="14 15" key="1">
    <citation type="journal article" date="2021" name="Comput. Struct. Biotechnol. J.">
        <title>De novo genome assembly of the potent medicinal plant Rehmannia glutinosa using nanopore technology.</title>
        <authorList>
            <person name="Ma L."/>
            <person name="Dong C."/>
            <person name="Song C."/>
            <person name="Wang X."/>
            <person name="Zheng X."/>
            <person name="Niu Y."/>
            <person name="Chen S."/>
            <person name="Feng W."/>
        </authorList>
    </citation>
    <scope>NUCLEOTIDE SEQUENCE [LARGE SCALE GENOMIC DNA]</scope>
    <source>
        <strain evidence="14">DH-2019</strain>
    </source>
</reference>
<dbReference type="InterPro" id="IPR017972">
    <property type="entry name" value="Cyt_P450_CS"/>
</dbReference>
<keyword evidence="7" id="KW-1133">Transmembrane helix</keyword>
<comment type="subcellular location">
    <subcellularLocation>
        <location evidence="2">Membrane</location>
        <topology evidence="2">Single-pass membrane protein</topology>
    </subcellularLocation>
</comment>
<dbReference type="PANTHER" id="PTHR47955:SF22">
    <property type="entry name" value="CYTOCHROME P450 83B1-LIKE"/>
    <property type="match status" value="1"/>
</dbReference>
<evidence type="ECO:0000256" key="13">
    <source>
        <dbReference type="SAM" id="MobiDB-lite"/>
    </source>
</evidence>
<evidence type="ECO:0000256" key="5">
    <source>
        <dbReference type="ARBA" id="ARBA00022692"/>
    </source>
</evidence>
<evidence type="ECO:0000256" key="9">
    <source>
        <dbReference type="ARBA" id="ARBA00023004"/>
    </source>
</evidence>
<dbReference type="Proteomes" id="UP001318860">
    <property type="component" value="Unassembled WGS sequence"/>
</dbReference>
<evidence type="ECO:0008006" key="16">
    <source>
        <dbReference type="Google" id="ProtNLM"/>
    </source>
</evidence>
<evidence type="ECO:0000256" key="4">
    <source>
        <dbReference type="ARBA" id="ARBA00022617"/>
    </source>
</evidence>
<keyword evidence="11" id="KW-0472">Membrane</keyword>
<keyword evidence="10 12" id="KW-0503">Monooxygenase</keyword>
<evidence type="ECO:0000256" key="7">
    <source>
        <dbReference type="ARBA" id="ARBA00022989"/>
    </source>
</evidence>
<dbReference type="Pfam" id="PF00067">
    <property type="entry name" value="p450"/>
    <property type="match status" value="1"/>
</dbReference>
<evidence type="ECO:0000256" key="11">
    <source>
        <dbReference type="ARBA" id="ARBA00023136"/>
    </source>
</evidence>
<evidence type="ECO:0000313" key="15">
    <source>
        <dbReference type="Proteomes" id="UP001318860"/>
    </source>
</evidence>
<dbReference type="CDD" id="cd11072">
    <property type="entry name" value="CYP71-like"/>
    <property type="match status" value="1"/>
</dbReference>
<sequence>MAAENAQFVSDLRTLDRPPTPRFPGTPKNGLRNQSPMNWGPKPSSLEDIKKQLTEDQGQVNINKDHTIVLYKSGSHGAETDAQNMVVSTDARIKNSFPPGPPGLPVIGNLHQFGTANNIHIYLWKLSKKYGPLMHMKLGPVPVLIISSAKLAKEVFKTQDLAFCSRPRLLGQQKLSYNGLDIAFSPYNDYWKEVRKIVAVHLFSLKKNQSFSPIRADEMSRMVTKISGFASCNKVVNLSEMVMTLGITLICRIAFGKRYDEHGFEMRRFGELLHEAQASMATFFVSDYFPAFAWVDKLTGLINQVDTTCKNLDSFYQELIDEHLNRDRAKKGVEEDDDILDILIQLKEHKSSSIELSWDNIKALLMNIFIGATDTSAASIIWTMTAIIKAPKIMEKVQAEIRNLIGKKGKVEEDDLPKLLYLKAVINETFRLYSPVPLLIPRETVEKCILEGYEIQPKTVVYVNAWAVARDPEYWENPNEFLPERFLNNNIDIKGQDFGVVPFGSGRRVCPGMFMGLANVELTVANLLYSFDWKLPLGMQVEDVNTDVSPGITMHKKNALLLVPKKYVV</sequence>
<dbReference type="EMBL" id="JABTTQ020000003">
    <property type="protein sequence ID" value="KAK6161578.1"/>
    <property type="molecule type" value="Genomic_DNA"/>
</dbReference>